<organism evidence="1 2">
    <name type="scientific">Phenylobacterium soli</name>
    <dbReference type="NCBI Taxonomy" id="2170551"/>
    <lineage>
        <taxon>Bacteria</taxon>
        <taxon>Pseudomonadati</taxon>
        <taxon>Pseudomonadota</taxon>
        <taxon>Alphaproteobacteria</taxon>
        <taxon>Caulobacterales</taxon>
        <taxon>Caulobacteraceae</taxon>
        <taxon>Phenylobacterium</taxon>
    </lineage>
</organism>
<evidence type="ECO:0000313" key="1">
    <source>
        <dbReference type="EMBL" id="RAK53626.1"/>
    </source>
</evidence>
<evidence type="ECO:0000313" key="2">
    <source>
        <dbReference type="Proteomes" id="UP000249254"/>
    </source>
</evidence>
<proteinExistence type="predicted"/>
<dbReference type="AlphaFoldDB" id="A0A328AHS9"/>
<protein>
    <submittedName>
        <fullName evidence="1">Uncharacterized protein</fullName>
    </submittedName>
</protein>
<name>A0A328AHS9_9CAUL</name>
<dbReference type="EMBL" id="QFYQ01000001">
    <property type="protein sequence ID" value="RAK53626.1"/>
    <property type="molecule type" value="Genomic_DNA"/>
</dbReference>
<dbReference type="RefSeq" id="WP_111527378.1">
    <property type="nucleotide sequence ID" value="NZ_JBHRSG010000005.1"/>
</dbReference>
<sequence>MTTHYPDDAAIERLARGLIERSLPKSVWTHAAHFGAALWLLRAHGLSETTRRMPSIIRAYNEATATPNTDDSGYHETITLASLRAADALLAARPGAPLHEILDELMATTMGRPDWLLAHWSKAVLFSVAARRGWVEPDLAPFQP</sequence>
<dbReference type="Proteomes" id="UP000249254">
    <property type="component" value="Unassembled WGS sequence"/>
</dbReference>
<dbReference type="OrthoDB" id="117988at2"/>
<keyword evidence="2" id="KW-1185">Reference proteome</keyword>
<gene>
    <name evidence="1" type="ORF">DJ017_03325</name>
</gene>
<comment type="caution">
    <text evidence="1">The sequence shown here is derived from an EMBL/GenBank/DDBJ whole genome shotgun (WGS) entry which is preliminary data.</text>
</comment>
<reference evidence="2" key="1">
    <citation type="submission" date="2018-05" db="EMBL/GenBank/DDBJ databases">
        <authorList>
            <person name="Li X."/>
        </authorList>
    </citation>
    <scope>NUCLEOTIDE SEQUENCE [LARGE SCALE GENOMIC DNA]</scope>
    <source>
        <strain evidence="2">LX32</strain>
    </source>
</reference>
<accession>A0A328AHS9</accession>